<evidence type="ECO:0000313" key="2">
    <source>
        <dbReference type="EMBL" id="VFK39123.1"/>
    </source>
</evidence>
<dbReference type="AlphaFoldDB" id="A0A450YCD5"/>
<protein>
    <submittedName>
        <fullName evidence="2">Uncharacterized protein</fullName>
    </submittedName>
</protein>
<reference evidence="2" key="1">
    <citation type="submission" date="2019-02" db="EMBL/GenBank/DDBJ databases">
        <authorList>
            <person name="Gruber-Vodicka R. H."/>
            <person name="Seah K. B. B."/>
        </authorList>
    </citation>
    <scope>NUCLEOTIDE SEQUENCE</scope>
    <source>
        <strain evidence="2">BECK_S1320</strain>
        <strain evidence="1">BECK_S1321</strain>
    </source>
</reference>
<name>A0A450YCD5_9GAMM</name>
<dbReference type="EMBL" id="CAADFU010000002">
    <property type="protein sequence ID" value="VFK39123.1"/>
    <property type="molecule type" value="Genomic_DNA"/>
</dbReference>
<sequence length="106" mass="12224">MIIKKSVGVGAGNVPKEVVAVRELLGGHFDSWFPCLFRWRDGRADAGMRGGRRPGLHMRAPVSGERNRLLARRVQRETQKRQLICLFPARLRKFIKFYETSVLLYQ</sequence>
<evidence type="ECO:0000313" key="1">
    <source>
        <dbReference type="EMBL" id="VFK36474.1"/>
    </source>
</evidence>
<organism evidence="2">
    <name type="scientific">Candidatus Kentrum sp. SD</name>
    <dbReference type="NCBI Taxonomy" id="2126332"/>
    <lineage>
        <taxon>Bacteria</taxon>
        <taxon>Pseudomonadati</taxon>
        <taxon>Pseudomonadota</taxon>
        <taxon>Gammaproteobacteria</taxon>
        <taxon>Candidatus Kentrum</taxon>
    </lineage>
</organism>
<dbReference type="EMBL" id="CAADFR010000002">
    <property type="protein sequence ID" value="VFK36474.1"/>
    <property type="molecule type" value="Genomic_DNA"/>
</dbReference>
<gene>
    <name evidence="2" type="ORF">BECKSD772E_GA0070983_100212</name>
    <name evidence="1" type="ORF">BECKSD772F_GA0070984_100212</name>
</gene>
<accession>A0A450YCD5</accession>
<proteinExistence type="predicted"/>